<dbReference type="NCBIfam" id="NF033565">
    <property type="entry name" value="trans_MerF"/>
    <property type="match status" value="1"/>
</dbReference>
<dbReference type="Pfam" id="PF11431">
    <property type="entry name" value="Transport_MerF"/>
    <property type="match status" value="1"/>
</dbReference>
<keyword evidence="1" id="KW-1133">Transmembrane helix</keyword>
<proteinExistence type="predicted"/>
<evidence type="ECO:0000256" key="1">
    <source>
        <dbReference type="SAM" id="Phobius"/>
    </source>
</evidence>
<dbReference type="RefSeq" id="WP_339403740.1">
    <property type="nucleotide sequence ID" value="NZ_JBBGAZ010000006.1"/>
</dbReference>
<reference evidence="2 3" key="1">
    <citation type="submission" date="2024-03" db="EMBL/GenBank/DDBJ databases">
        <title>Cognatishimia coralii sp. nov., a marine bacterium isolated from coral surrounding seawater.</title>
        <authorList>
            <person name="Liu X."/>
            <person name="Liu S."/>
            <person name="Sun H."/>
            <person name="Zhang Y."/>
        </authorList>
    </citation>
    <scope>NUCLEOTIDE SEQUENCE [LARGE SCALE GENOMIC DNA]</scope>
    <source>
        <strain evidence="2 3">D5M38</strain>
    </source>
</reference>
<protein>
    <submittedName>
        <fullName evidence="2">Mercury resistance system transport protein MerF</fullName>
    </submittedName>
</protein>
<dbReference type="EMBL" id="JBBGAZ010000006">
    <property type="protein sequence ID" value="MEJ5218899.1"/>
    <property type="molecule type" value="Genomic_DNA"/>
</dbReference>
<dbReference type="Gene3D" id="1.10.287.910">
    <property type="entry name" value="bacterial mercury transporter, merf"/>
    <property type="match status" value="1"/>
</dbReference>
<feature type="transmembrane region" description="Helical" evidence="1">
    <location>
        <begin position="57"/>
        <end position="79"/>
    </location>
</feature>
<sequence length="122" mass="13431">MGTTLVSMELCQPEAIYVVRSRLHNACLPTRCEFSILGGRCRPHYVGFVEADAMKGWLLPLGLGGAGLAALCCFTPLLPWLFSLLGISGALGYVYRDDVLLPILAGFLILTGYALWRRRRTK</sequence>
<organism evidence="2 3">
    <name type="scientific">Cognatishimia coralii</name>
    <dbReference type="NCBI Taxonomy" id="3083254"/>
    <lineage>
        <taxon>Bacteria</taxon>
        <taxon>Pseudomonadati</taxon>
        <taxon>Pseudomonadota</taxon>
        <taxon>Alphaproteobacteria</taxon>
        <taxon>Rhodobacterales</taxon>
        <taxon>Paracoccaceae</taxon>
        <taxon>Cognatishimia</taxon>
    </lineage>
</organism>
<gene>
    <name evidence="2" type="primary">merF</name>
    <name evidence="2" type="ORF">WG622_11635</name>
</gene>
<comment type="caution">
    <text evidence="2">The sequence shown here is derived from an EMBL/GenBank/DDBJ whole genome shotgun (WGS) entry which is preliminary data.</text>
</comment>
<evidence type="ECO:0000313" key="3">
    <source>
        <dbReference type="Proteomes" id="UP001368270"/>
    </source>
</evidence>
<name>A0ABU8QHK8_9RHOB</name>
<keyword evidence="1" id="KW-0472">Membrane</keyword>
<feature type="transmembrane region" description="Helical" evidence="1">
    <location>
        <begin position="99"/>
        <end position="116"/>
    </location>
</feature>
<evidence type="ECO:0000313" key="2">
    <source>
        <dbReference type="EMBL" id="MEJ5218899.1"/>
    </source>
</evidence>
<keyword evidence="1" id="KW-0812">Transmembrane</keyword>
<keyword evidence="3" id="KW-1185">Reference proteome</keyword>
<dbReference type="Proteomes" id="UP001368270">
    <property type="component" value="Unassembled WGS sequence"/>
</dbReference>
<accession>A0ABU8QHK8</accession>
<dbReference type="InterPro" id="IPR021091">
    <property type="entry name" value="Mercury_ion_transport_MerF"/>
</dbReference>